<keyword evidence="5" id="KW-0472">Membrane</keyword>
<protein>
    <recommendedName>
        <fullName evidence="8">ATPase AAA-type core domain-containing protein</fullName>
    </recommendedName>
</protein>
<evidence type="ECO:0000256" key="4">
    <source>
        <dbReference type="ARBA" id="ARBA00023065"/>
    </source>
</evidence>
<evidence type="ECO:0008006" key="8">
    <source>
        <dbReference type="Google" id="ProtNLM"/>
    </source>
</evidence>
<evidence type="ECO:0000313" key="7">
    <source>
        <dbReference type="Proteomes" id="UP001501461"/>
    </source>
</evidence>
<evidence type="ECO:0000256" key="5">
    <source>
        <dbReference type="ARBA" id="ARBA00023136"/>
    </source>
</evidence>
<keyword evidence="7" id="KW-1185">Reference proteome</keyword>
<dbReference type="InterPro" id="IPR027417">
    <property type="entry name" value="P-loop_NTPase"/>
</dbReference>
<keyword evidence="3" id="KW-1003">Cell membrane</keyword>
<dbReference type="PANTHER" id="PTHR42771">
    <property type="entry name" value="IRON(3+)-HYDROXAMATE IMPORT ATP-BINDING PROTEIN FHUC"/>
    <property type="match status" value="1"/>
</dbReference>
<accession>A0ABP5G1Z8</accession>
<dbReference type="EMBL" id="BAAAMN010000041">
    <property type="protein sequence ID" value="GAA2038799.1"/>
    <property type="molecule type" value="Genomic_DNA"/>
</dbReference>
<evidence type="ECO:0000256" key="1">
    <source>
        <dbReference type="ARBA" id="ARBA00004202"/>
    </source>
</evidence>
<comment type="caution">
    <text evidence="6">The sequence shown here is derived from an EMBL/GenBank/DDBJ whole genome shotgun (WGS) entry which is preliminary data.</text>
</comment>
<gene>
    <name evidence="6" type="ORF">GCM10009720_19020</name>
</gene>
<evidence type="ECO:0000313" key="6">
    <source>
        <dbReference type="EMBL" id="GAA2038799.1"/>
    </source>
</evidence>
<sequence>MRGLGASKRGVFLRAETMHGHFSYLETLGPSSLHDQSHGEAFLDFVSSRSGISGLWVLDEPESALSFAGCLTLINMLRALKTEGSQIVLATHSPILAALPEAELYEVGAWGLHRSAYDDLEVVQNWRLFLNAPERYLRHLE</sequence>
<dbReference type="InterPro" id="IPR051535">
    <property type="entry name" value="Siderophore_ABC-ATPase"/>
</dbReference>
<reference evidence="7" key="1">
    <citation type="journal article" date="2019" name="Int. J. Syst. Evol. Microbiol.">
        <title>The Global Catalogue of Microorganisms (GCM) 10K type strain sequencing project: providing services to taxonomists for standard genome sequencing and annotation.</title>
        <authorList>
            <consortium name="The Broad Institute Genomics Platform"/>
            <consortium name="The Broad Institute Genome Sequencing Center for Infectious Disease"/>
            <person name="Wu L."/>
            <person name="Ma J."/>
        </authorList>
    </citation>
    <scope>NUCLEOTIDE SEQUENCE [LARGE SCALE GENOMIC DNA]</scope>
    <source>
        <strain evidence="7">JCM 13595</strain>
    </source>
</reference>
<dbReference type="PANTHER" id="PTHR42771:SF2">
    <property type="entry name" value="IRON(3+)-HYDROXAMATE IMPORT ATP-BINDING PROTEIN FHUC"/>
    <property type="match status" value="1"/>
</dbReference>
<organism evidence="6 7">
    <name type="scientific">Yaniella flava</name>
    <dbReference type="NCBI Taxonomy" id="287930"/>
    <lineage>
        <taxon>Bacteria</taxon>
        <taxon>Bacillati</taxon>
        <taxon>Actinomycetota</taxon>
        <taxon>Actinomycetes</taxon>
        <taxon>Micrococcales</taxon>
        <taxon>Micrococcaceae</taxon>
        <taxon>Yaniella</taxon>
    </lineage>
</organism>
<evidence type="ECO:0000256" key="2">
    <source>
        <dbReference type="ARBA" id="ARBA00022448"/>
    </source>
</evidence>
<keyword evidence="2" id="KW-0813">Transport</keyword>
<keyword evidence="4" id="KW-0406">Ion transport</keyword>
<dbReference type="SUPFAM" id="SSF52540">
    <property type="entry name" value="P-loop containing nucleoside triphosphate hydrolases"/>
    <property type="match status" value="1"/>
</dbReference>
<name>A0ABP5G1Z8_9MICC</name>
<evidence type="ECO:0000256" key="3">
    <source>
        <dbReference type="ARBA" id="ARBA00022475"/>
    </source>
</evidence>
<comment type="subcellular location">
    <subcellularLocation>
        <location evidence="1">Cell membrane</location>
        <topology evidence="1">Peripheral membrane protein</topology>
    </subcellularLocation>
</comment>
<dbReference type="Proteomes" id="UP001501461">
    <property type="component" value="Unassembled WGS sequence"/>
</dbReference>
<dbReference type="Gene3D" id="3.40.50.300">
    <property type="entry name" value="P-loop containing nucleotide triphosphate hydrolases"/>
    <property type="match status" value="1"/>
</dbReference>
<proteinExistence type="predicted"/>